<proteinExistence type="predicted"/>
<feature type="domain" description="6-phosphogluconate dehydrogenase NADP-binding" evidence="4">
    <location>
        <begin position="2"/>
        <end position="41"/>
    </location>
</feature>
<dbReference type="InterPro" id="IPR006115">
    <property type="entry name" value="6PGDH_NADP-bd"/>
</dbReference>
<dbReference type="InterPro" id="IPR029032">
    <property type="entry name" value="AhpD-like"/>
</dbReference>
<dbReference type="InterPro" id="IPR008927">
    <property type="entry name" value="6-PGluconate_DH-like_C_sf"/>
</dbReference>
<keyword evidence="1 6" id="KW-0560">Oxidoreductase</keyword>
<dbReference type="RefSeq" id="WP_153412571.1">
    <property type="nucleotide sequence ID" value="NZ_WEGK01000010.1"/>
</dbReference>
<feature type="domain" description="Carboxymuconolactone decarboxylase-like" evidence="3">
    <location>
        <begin position="192"/>
        <end position="271"/>
    </location>
</feature>
<feature type="domain" description="3-hydroxyisobutyrate dehydrogenase-like NAD-binding" evidence="5">
    <location>
        <begin position="44"/>
        <end position="156"/>
    </location>
</feature>
<organism evidence="6 7">
    <name type="scientific">Nocardia macrotermitis</name>
    <dbReference type="NCBI Taxonomy" id="2585198"/>
    <lineage>
        <taxon>Bacteria</taxon>
        <taxon>Bacillati</taxon>
        <taxon>Actinomycetota</taxon>
        <taxon>Actinomycetes</taxon>
        <taxon>Mycobacteriales</taxon>
        <taxon>Nocardiaceae</taxon>
        <taxon>Nocardia</taxon>
    </lineage>
</organism>
<dbReference type="Gene3D" id="3.40.50.720">
    <property type="entry name" value="NAD(P)-binding Rossmann-like Domain"/>
    <property type="match status" value="1"/>
</dbReference>
<keyword evidence="7" id="KW-1185">Reference proteome</keyword>
<evidence type="ECO:0000313" key="7">
    <source>
        <dbReference type="Proteomes" id="UP000438448"/>
    </source>
</evidence>
<dbReference type="SUPFAM" id="SSF48179">
    <property type="entry name" value="6-phosphogluconate dehydrogenase C-terminal domain-like"/>
    <property type="match status" value="1"/>
</dbReference>
<dbReference type="GO" id="GO:0050661">
    <property type="term" value="F:NADP binding"/>
    <property type="evidence" value="ECO:0007669"/>
    <property type="project" value="InterPro"/>
</dbReference>
<evidence type="ECO:0000259" key="4">
    <source>
        <dbReference type="Pfam" id="PF03446"/>
    </source>
</evidence>
<dbReference type="Proteomes" id="UP000438448">
    <property type="component" value="Unassembled WGS sequence"/>
</dbReference>
<keyword evidence="2" id="KW-0520">NAD</keyword>
<sequence>MTGGTEAANNGLTVMVGGSEDAVRRVRPILEDFAKLVVHCGDSGAGMVTKIARNALTYSVWAAVREAASLADAGGVALDRLLEVLQQTDGGTSPLTLLQVHAAGIEIPEERLESADALAQKDLAAAQEFAGSVGLEVPIVDVVRPRMRAVYSGELADALPDEPWERGLAMMDRVYGEGFSGLVPPGTTIPSVEHTVEQLFAQVWARPYLTLRDRRLLTFGVTAMRDRGDMLRTQLTGALANREFTVDQLREIVVHLHYYTGWPAGSTVQAVFEELIAKSSSRGGV</sequence>
<dbReference type="Gene3D" id="1.10.1040.10">
    <property type="entry name" value="N-(1-d-carboxylethyl)-l-norvaline Dehydrogenase, domain 2"/>
    <property type="match status" value="1"/>
</dbReference>
<dbReference type="GO" id="GO:0008679">
    <property type="term" value="F:2-hydroxy-3-oxopropionate reductase activity"/>
    <property type="evidence" value="ECO:0007669"/>
    <property type="project" value="UniProtKB-EC"/>
</dbReference>
<dbReference type="OrthoDB" id="3185659at2"/>
<dbReference type="Pfam" id="PF03446">
    <property type="entry name" value="NAD_binding_2"/>
    <property type="match status" value="1"/>
</dbReference>
<dbReference type="InterPro" id="IPR036291">
    <property type="entry name" value="NAD(P)-bd_dom_sf"/>
</dbReference>
<dbReference type="SUPFAM" id="SSF51735">
    <property type="entry name" value="NAD(P)-binding Rossmann-fold domains"/>
    <property type="match status" value="1"/>
</dbReference>
<protein>
    <submittedName>
        <fullName evidence="6">2-hydroxy-3-oxopropionate reductase</fullName>
        <ecNumber evidence="6">1.1.1.60</ecNumber>
    </submittedName>
</protein>
<evidence type="ECO:0000259" key="5">
    <source>
        <dbReference type="Pfam" id="PF14833"/>
    </source>
</evidence>
<reference evidence="6 7" key="1">
    <citation type="submission" date="2019-10" db="EMBL/GenBank/DDBJ databases">
        <title>Nocardia macrotermitis sp. nov. and Nocardia aurantia sp. nov., isolated from the gut of fungus growing-termite Macrotermes natalensis.</title>
        <authorList>
            <person name="Benndorf R."/>
            <person name="Schwitalla J."/>
            <person name="Martin K."/>
            <person name="De Beer W."/>
            <person name="Kaster A.-K."/>
            <person name="Vollmers J."/>
            <person name="Poulsen M."/>
            <person name="Beemelmanns C."/>
        </authorList>
    </citation>
    <scope>NUCLEOTIDE SEQUENCE [LARGE SCALE GENOMIC DNA]</scope>
    <source>
        <strain evidence="6 7">RB20</strain>
    </source>
</reference>
<evidence type="ECO:0000256" key="1">
    <source>
        <dbReference type="ARBA" id="ARBA00023002"/>
    </source>
</evidence>
<dbReference type="Pfam" id="PF02627">
    <property type="entry name" value="CMD"/>
    <property type="match status" value="1"/>
</dbReference>
<dbReference type="AlphaFoldDB" id="A0A7K0D9V9"/>
<dbReference type="EC" id="1.1.1.60" evidence="6"/>
<accession>A0A7K0D9V9</accession>
<dbReference type="Pfam" id="PF14833">
    <property type="entry name" value="NAD_binding_11"/>
    <property type="match status" value="1"/>
</dbReference>
<dbReference type="GO" id="GO:0051287">
    <property type="term" value="F:NAD binding"/>
    <property type="evidence" value="ECO:0007669"/>
    <property type="project" value="InterPro"/>
</dbReference>
<dbReference type="PANTHER" id="PTHR22981">
    <property type="entry name" value="3-HYDROXYISOBUTYRATE DEHYDROGENASE-RELATED"/>
    <property type="match status" value="1"/>
</dbReference>
<dbReference type="SUPFAM" id="SSF69118">
    <property type="entry name" value="AhpD-like"/>
    <property type="match status" value="1"/>
</dbReference>
<dbReference type="GO" id="GO:0051920">
    <property type="term" value="F:peroxiredoxin activity"/>
    <property type="evidence" value="ECO:0007669"/>
    <property type="project" value="InterPro"/>
</dbReference>
<comment type="caution">
    <text evidence="6">The sequence shown here is derived from an EMBL/GenBank/DDBJ whole genome shotgun (WGS) entry which is preliminary data.</text>
</comment>
<dbReference type="InterPro" id="IPR003779">
    <property type="entry name" value="CMD-like"/>
</dbReference>
<dbReference type="Gene3D" id="1.20.1290.10">
    <property type="entry name" value="AhpD-like"/>
    <property type="match status" value="1"/>
</dbReference>
<name>A0A7K0D9V9_9NOCA</name>
<dbReference type="PANTHER" id="PTHR22981:SF7">
    <property type="entry name" value="3-HYDROXYISOBUTYRATE DEHYDROGENASE, MITOCHONDRIAL"/>
    <property type="match status" value="1"/>
</dbReference>
<dbReference type="EMBL" id="WEGK01000010">
    <property type="protein sequence ID" value="MQY21654.1"/>
    <property type="molecule type" value="Genomic_DNA"/>
</dbReference>
<dbReference type="InterPro" id="IPR013328">
    <property type="entry name" value="6PGD_dom2"/>
</dbReference>
<evidence type="ECO:0000259" key="3">
    <source>
        <dbReference type="Pfam" id="PF02627"/>
    </source>
</evidence>
<evidence type="ECO:0000313" key="6">
    <source>
        <dbReference type="EMBL" id="MQY21654.1"/>
    </source>
</evidence>
<gene>
    <name evidence="6" type="primary">garR_5</name>
    <name evidence="6" type="ORF">NRB20_47670</name>
</gene>
<dbReference type="InterPro" id="IPR029154">
    <property type="entry name" value="HIBADH-like_NADP-bd"/>
</dbReference>
<evidence type="ECO:0000256" key="2">
    <source>
        <dbReference type="ARBA" id="ARBA00023027"/>
    </source>
</evidence>